<keyword evidence="3 7" id="KW-0032">Aminotransferase</keyword>
<dbReference type="GO" id="GO:0030170">
    <property type="term" value="F:pyridoxal phosphate binding"/>
    <property type="evidence" value="ECO:0007669"/>
    <property type="project" value="InterPro"/>
</dbReference>
<dbReference type="AlphaFoldDB" id="A0A1G7FMJ9"/>
<evidence type="ECO:0000256" key="1">
    <source>
        <dbReference type="ARBA" id="ARBA00001933"/>
    </source>
</evidence>
<keyword evidence="4 7" id="KW-0808">Transferase</keyword>
<dbReference type="Proteomes" id="UP000199321">
    <property type="component" value="Unassembled WGS sequence"/>
</dbReference>
<evidence type="ECO:0000256" key="3">
    <source>
        <dbReference type="ARBA" id="ARBA00022576"/>
    </source>
</evidence>
<accession>A0A1G7FMJ9</accession>
<dbReference type="GO" id="GO:0009448">
    <property type="term" value="P:gamma-aminobutyric acid metabolic process"/>
    <property type="evidence" value="ECO:0007669"/>
    <property type="project" value="InterPro"/>
</dbReference>
<evidence type="ECO:0000313" key="8">
    <source>
        <dbReference type="Proteomes" id="UP000199321"/>
    </source>
</evidence>
<dbReference type="PANTHER" id="PTHR11986">
    <property type="entry name" value="AMINOTRANSFERASE CLASS III"/>
    <property type="match status" value="1"/>
</dbReference>
<dbReference type="InterPro" id="IPR004632">
    <property type="entry name" value="4NH2But_aminotransferase_bac"/>
</dbReference>
<comment type="cofactor">
    <cofactor evidence="1">
        <name>pyridoxal 5'-phosphate</name>
        <dbReference type="ChEBI" id="CHEBI:597326"/>
    </cofactor>
</comment>
<dbReference type="PIRSF" id="PIRSF000521">
    <property type="entry name" value="Transaminase_4ab_Lys_Orn"/>
    <property type="match status" value="1"/>
</dbReference>
<dbReference type="InterPro" id="IPR050103">
    <property type="entry name" value="Class-III_PLP-dep_AT"/>
</dbReference>
<proteinExistence type="inferred from homology"/>
<dbReference type="CDD" id="cd00610">
    <property type="entry name" value="OAT_like"/>
    <property type="match status" value="1"/>
</dbReference>
<name>A0A1G7FMJ9_9FLAO</name>
<sequence length="438" mass="47907">MTVLKPIQTVLHNMKKNKKLQERKEMAIATGQKNLFPIYIDKAINAEVWDVEGTRYIDFCAGIAVTNVGHGHPKVMAVIKEQLTNFTHTCVMINPYESAIELAEKLNELVPIKHAKSVFLNSGAEAVENAIKIAKAYTKRSNIISFVGSFHGRTHMCLGLTGKYSPYKEGFGPFPNGIYHIPFPNKNYGITIEDTLNTLKSLFKTTVVPTEIAAIIIEPVQGEGGFHSAPKGFIKELRMLCDQYGILLICDEIQTGFARTGAFFAVEHTDVEPDIITIGKGLANGIPLSAVVGKEKVMDAAKSLGGTFGGSPIGCQSALAVIDIIKEEHLCERALEIGKICSDTLNKLKDMFPEKIACVRNSGAMIAIEIVNNGNFNQPDSDSTKKIIEKSSNNGLLLLSCGMEGNIIRLLPPLTIEFEILNEGLDILNKTIIQLFSE</sequence>
<evidence type="ECO:0000313" key="7">
    <source>
        <dbReference type="EMBL" id="SDE77038.1"/>
    </source>
</evidence>
<keyword evidence="8" id="KW-1185">Reference proteome</keyword>
<dbReference type="InterPro" id="IPR005814">
    <property type="entry name" value="Aminotrans_3"/>
</dbReference>
<dbReference type="InterPro" id="IPR049704">
    <property type="entry name" value="Aminotrans_3_PPA_site"/>
</dbReference>
<dbReference type="Pfam" id="PF00202">
    <property type="entry name" value="Aminotran_3"/>
    <property type="match status" value="1"/>
</dbReference>
<dbReference type="Gene3D" id="3.40.640.10">
    <property type="entry name" value="Type I PLP-dependent aspartate aminotransferase-like (Major domain)"/>
    <property type="match status" value="1"/>
</dbReference>
<dbReference type="EMBL" id="FNBA01000002">
    <property type="protein sequence ID" value="SDE77038.1"/>
    <property type="molecule type" value="Genomic_DNA"/>
</dbReference>
<evidence type="ECO:0000256" key="4">
    <source>
        <dbReference type="ARBA" id="ARBA00022679"/>
    </source>
</evidence>
<gene>
    <name evidence="7" type="ORF">SAMN05421855_102647</name>
</gene>
<reference evidence="7 8" key="1">
    <citation type="submission" date="2016-10" db="EMBL/GenBank/DDBJ databases">
        <authorList>
            <person name="de Groot N.N."/>
        </authorList>
    </citation>
    <scope>NUCLEOTIDE SEQUENCE [LARGE SCALE GENOMIC DNA]</scope>
    <source>
        <strain evidence="7 8">DSM 16195</strain>
    </source>
</reference>
<organism evidence="7 8">
    <name type="scientific">Ulvibacter litoralis</name>
    <dbReference type="NCBI Taxonomy" id="227084"/>
    <lineage>
        <taxon>Bacteria</taxon>
        <taxon>Pseudomonadati</taxon>
        <taxon>Bacteroidota</taxon>
        <taxon>Flavobacteriia</taxon>
        <taxon>Flavobacteriales</taxon>
        <taxon>Flavobacteriaceae</taxon>
        <taxon>Ulvibacter</taxon>
    </lineage>
</organism>
<evidence type="ECO:0000256" key="6">
    <source>
        <dbReference type="RuleBase" id="RU003560"/>
    </source>
</evidence>
<dbReference type="STRING" id="227084.SAMN05421855_102647"/>
<dbReference type="NCBIfam" id="TIGR00700">
    <property type="entry name" value="GABAtrnsam"/>
    <property type="match status" value="1"/>
</dbReference>
<dbReference type="InterPro" id="IPR015422">
    <property type="entry name" value="PyrdxlP-dep_Trfase_small"/>
</dbReference>
<dbReference type="SUPFAM" id="SSF53383">
    <property type="entry name" value="PLP-dependent transferases"/>
    <property type="match status" value="1"/>
</dbReference>
<evidence type="ECO:0000256" key="2">
    <source>
        <dbReference type="ARBA" id="ARBA00008954"/>
    </source>
</evidence>
<dbReference type="FunFam" id="3.40.640.10:FF:000013">
    <property type="entry name" value="4-aminobutyrate aminotransferase"/>
    <property type="match status" value="1"/>
</dbReference>
<dbReference type="InterPro" id="IPR015424">
    <property type="entry name" value="PyrdxlP-dep_Trfase"/>
</dbReference>
<dbReference type="InterPro" id="IPR015421">
    <property type="entry name" value="PyrdxlP-dep_Trfase_major"/>
</dbReference>
<dbReference type="GO" id="GO:0034386">
    <property type="term" value="F:4-aminobutyrate:2-oxoglutarate transaminase activity"/>
    <property type="evidence" value="ECO:0007669"/>
    <property type="project" value="InterPro"/>
</dbReference>
<comment type="similarity">
    <text evidence="2 6">Belongs to the class-III pyridoxal-phosphate-dependent aminotransferase family.</text>
</comment>
<evidence type="ECO:0000256" key="5">
    <source>
        <dbReference type="ARBA" id="ARBA00022898"/>
    </source>
</evidence>
<dbReference type="Gene3D" id="3.90.1150.10">
    <property type="entry name" value="Aspartate Aminotransferase, domain 1"/>
    <property type="match status" value="1"/>
</dbReference>
<dbReference type="GO" id="GO:0042802">
    <property type="term" value="F:identical protein binding"/>
    <property type="evidence" value="ECO:0007669"/>
    <property type="project" value="TreeGrafter"/>
</dbReference>
<protein>
    <submittedName>
        <fullName evidence="7">4-aminobutyrate aminotransferase / (S)-3-amino-2-methylpropionate transaminase</fullName>
    </submittedName>
</protein>
<keyword evidence="5 6" id="KW-0663">Pyridoxal phosphate</keyword>
<dbReference type="PROSITE" id="PS00600">
    <property type="entry name" value="AA_TRANSFER_CLASS_3"/>
    <property type="match status" value="1"/>
</dbReference>